<dbReference type="EMBL" id="CP053085">
    <property type="protein sequence ID" value="QJR37540.1"/>
    <property type="molecule type" value="Genomic_DNA"/>
</dbReference>
<evidence type="ECO:0000313" key="1">
    <source>
        <dbReference type="EMBL" id="QJR37540.1"/>
    </source>
</evidence>
<organism evidence="1 2">
    <name type="scientific">Gemmatimonas groenlandica</name>
    <dbReference type="NCBI Taxonomy" id="2732249"/>
    <lineage>
        <taxon>Bacteria</taxon>
        <taxon>Pseudomonadati</taxon>
        <taxon>Gemmatimonadota</taxon>
        <taxon>Gemmatimonadia</taxon>
        <taxon>Gemmatimonadales</taxon>
        <taxon>Gemmatimonadaceae</taxon>
        <taxon>Gemmatimonas</taxon>
    </lineage>
</organism>
<proteinExistence type="predicted"/>
<dbReference type="KEGG" id="ggr:HKW67_19480"/>
<dbReference type="RefSeq" id="WP_171226975.1">
    <property type="nucleotide sequence ID" value="NZ_CP053085.1"/>
</dbReference>
<dbReference type="Proteomes" id="UP000500938">
    <property type="component" value="Chromosome"/>
</dbReference>
<protein>
    <submittedName>
        <fullName evidence="1">Uncharacterized protein</fullName>
    </submittedName>
</protein>
<sequence>MNRAMRFTAGAAVVVLLGALATRLAVGPIHAVRNASECERAYAGARTHSDSISVTFLSFPDAASRGIRRRCGELHAAVVSAPGR</sequence>
<gene>
    <name evidence="1" type="ORF">HKW67_19480</name>
</gene>
<name>A0A6M4ISC9_9BACT</name>
<reference evidence="1 2" key="1">
    <citation type="submission" date="2020-05" db="EMBL/GenBank/DDBJ databases">
        <title>Complete genome sequence of Gemmatimonas greenlandica TET16.</title>
        <authorList>
            <person name="Zeng Y."/>
        </authorList>
    </citation>
    <scope>NUCLEOTIDE SEQUENCE [LARGE SCALE GENOMIC DNA]</scope>
    <source>
        <strain evidence="1 2">TET16</strain>
    </source>
</reference>
<dbReference type="AlphaFoldDB" id="A0A6M4ISC9"/>
<accession>A0A6M4ISC9</accession>
<keyword evidence="2" id="KW-1185">Reference proteome</keyword>
<evidence type="ECO:0000313" key="2">
    <source>
        <dbReference type="Proteomes" id="UP000500938"/>
    </source>
</evidence>